<dbReference type="PIRSF" id="PIRSF006278">
    <property type="entry name" value="ACCD_DCysDesulf"/>
    <property type="match status" value="1"/>
</dbReference>
<dbReference type="RefSeq" id="WP_312879077.1">
    <property type="nucleotide sequence ID" value="NZ_JACCBU010000001.1"/>
</dbReference>
<keyword evidence="3 5" id="KW-0663">Pyridoxal phosphate</keyword>
<proteinExistence type="inferred from homology"/>
<feature type="domain" description="Tryptophan synthase beta chain-like PALP" evidence="6">
    <location>
        <begin position="18"/>
        <end position="295"/>
    </location>
</feature>
<keyword evidence="8" id="KW-1185">Reference proteome</keyword>
<evidence type="ECO:0000256" key="4">
    <source>
        <dbReference type="PIRSR" id="PIRSR006278-1"/>
    </source>
</evidence>
<dbReference type="PANTHER" id="PTHR43780:SF2">
    <property type="entry name" value="1-AMINOCYCLOPROPANE-1-CARBOXYLATE DEAMINASE-RELATED"/>
    <property type="match status" value="1"/>
</dbReference>
<dbReference type="EC" id="3.5.99.7" evidence="7"/>
<dbReference type="AlphaFoldDB" id="A0A7Y9I8P5"/>
<accession>A0A7Y9I8P5</accession>
<dbReference type="Gene3D" id="3.40.50.1100">
    <property type="match status" value="2"/>
</dbReference>
<organism evidence="7 8">
    <name type="scientific">Microlunatus parietis</name>
    <dbReference type="NCBI Taxonomy" id="682979"/>
    <lineage>
        <taxon>Bacteria</taxon>
        <taxon>Bacillati</taxon>
        <taxon>Actinomycetota</taxon>
        <taxon>Actinomycetes</taxon>
        <taxon>Propionibacteriales</taxon>
        <taxon>Propionibacteriaceae</taxon>
        <taxon>Microlunatus</taxon>
    </lineage>
</organism>
<feature type="active site" description="Nucleophile" evidence="4">
    <location>
        <position position="75"/>
    </location>
</feature>
<feature type="modified residue" description="N6-(pyridoxal phosphate)lysine" evidence="5">
    <location>
        <position position="48"/>
    </location>
</feature>
<evidence type="ECO:0000256" key="2">
    <source>
        <dbReference type="ARBA" id="ARBA00008639"/>
    </source>
</evidence>
<reference evidence="7 8" key="1">
    <citation type="submission" date="2020-07" db="EMBL/GenBank/DDBJ databases">
        <title>Sequencing the genomes of 1000 actinobacteria strains.</title>
        <authorList>
            <person name="Klenk H.-P."/>
        </authorList>
    </citation>
    <scope>NUCLEOTIDE SEQUENCE [LARGE SCALE GENOMIC DNA]</scope>
    <source>
        <strain evidence="7 8">DSM 22083</strain>
    </source>
</reference>
<comment type="similarity">
    <text evidence="2">Belongs to the ACC deaminase/D-cysteine desulfhydrase family.</text>
</comment>
<dbReference type="Proteomes" id="UP000569914">
    <property type="component" value="Unassembled WGS sequence"/>
</dbReference>
<gene>
    <name evidence="7" type="ORF">BKA15_003397</name>
</gene>
<comment type="cofactor">
    <cofactor evidence="1">
        <name>pyridoxal 5'-phosphate</name>
        <dbReference type="ChEBI" id="CHEBI:597326"/>
    </cofactor>
</comment>
<evidence type="ECO:0000313" key="8">
    <source>
        <dbReference type="Proteomes" id="UP000569914"/>
    </source>
</evidence>
<evidence type="ECO:0000313" key="7">
    <source>
        <dbReference type="EMBL" id="NYE72068.1"/>
    </source>
</evidence>
<dbReference type="PANTHER" id="PTHR43780">
    <property type="entry name" value="1-AMINOCYCLOPROPANE-1-CARBOXYLATE DEAMINASE-RELATED"/>
    <property type="match status" value="1"/>
</dbReference>
<dbReference type="InterPro" id="IPR027278">
    <property type="entry name" value="ACCD_DCysDesulf"/>
</dbReference>
<evidence type="ECO:0000256" key="5">
    <source>
        <dbReference type="PIRSR" id="PIRSR006278-2"/>
    </source>
</evidence>
<dbReference type="Pfam" id="PF00291">
    <property type="entry name" value="PALP"/>
    <property type="match status" value="1"/>
</dbReference>
<sequence>MADDLAAQLGVRMPSPLEVVRSAELDRLGTRLILKRDDRIHPQLSGNKWRKLQPNLEAALAGGHDTLLTFGGAYSNHLRAVAAAGHLVGLQTVGAVRGEEHQPLNPTLTFAVARGMHLVYLDRQTYRDKGSPKVLDQLHREFGDFYLVPEGGTNALAVRNCAEITREIEEPFDLICTPCGTGGTLAGMAAGLPPGSRALGFSALKGGDFLRDEVRRLQEVAFGTAFENWDIETGFHFGGFGRRTPELMEFVDQFEDHHGTPFEWVYVAKMLYGVIDLCRRGVVAPRSTVIAVITGPDEGVQSHNASWCC</sequence>
<evidence type="ECO:0000259" key="6">
    <source>
        <dbReference type="Pfam" id="PF00291"/>
    </source>
</evidence>
<dbReference type="SUPFAM" id="SSF53686">
    <property type="entry name" value="Tryptophan synthase beta subunit-like PLP-dependent enzymes"/>
    <property type="match status" value="1"/>
</dbReference>
<protein>
    <submittedName>
        <fullName evidence="7">1-aminocyclopropane-1-carboxylate deaminase</fullName>
        <ecNumber evidence="7">3.5.99.7</ecNumber>
    </submittedName>
</protein>
<dbReference type="GO" id="GO:0008660">
    <property type="term" value="F:1-aminocyclopropane-1-carboxylate deaminase activity"/>
    <property type="evidence" value="ECO:0007669"/>
    <property type="project" value="UniProtKB-EC"/>
</dbReference>
<comment type="caution">
    <text evidence="7">The sequence shown here is derived from an EMBL/GenBank/DDBJ whole genome shotgun (WGS) entry which is preliminary data.</text>
</comment>
<dbReference type="GO" id="GO:1901605">
    <property type="term" value="P:alpha-amino acid metabolic process"/>
    <property type="evidence" value="ECO:0007669"/>
    <property type="project" value="UniProtKB-ARBA"/>
</dbReference>
<dbReference type="InterPro" id="IPR036052">
    <property type="entry name" value="TrpB-like_PALP_sf"/>
</dbReference>
<keyword evidence="7" id="KW-0378">Hydrolase</keyword>
<dbReference type="InterPro" id="IPR001926">
    <property type="entry name" value="TrpB-like_PALP"/>
</dbReference>
<dbReference type="GO" id="GO:0019148">
    <property type="term" value="F:D-cysteine desulfhydrase activity"/>
    <property type="evidence" value="ECO:0007669"/>
    <property type="project" value="TreeGrafter"/>
</dbReference>
<evidence type="ECO:0000256" key="3">
    <source>
        <dbReference type="ARBA" id="ARBA00022898"/>
    </source>
</evidence>
<dbReference type="EMBL" id="JACCBU010000001">
    <property type="protein sequence ID" value="NYE72068.1"/>
    <property type="molecule type" value="Genomic_DNA"/>
</dbReference>
<evidence type="ECO:0000256" key="1">
    <source>
        <dbReference type="ARBA" id="ARBA00001933"/>
    </source>
</evidence>
<name>A0A7Y9I8P5_9ACTN</name>